<organism evidence="1 2">
    <name type="scientific">Aspergillus keveii</name>
    <dbReference type="NCBI Taxonomy" id="714993"/>
    <lineage>
        <taxon>Eukaryota</taxon>
        <taxon>Fungi</taxon>
        <taxon>Dikarya</taxon>
        <taxon>Ascomycota</taxon>
        <taxon>Pezizomycotina</taxon>
        <taxon>Eurotiomycetes</taxon>
        <taxon>Eurotiomycetidae</taxon>
        <taxon>Eurotiales</taxon>
        <taxon>Aspergillaceae</taxon>
        <taxon>Aspergillus</taxon>
        <taxon>Aspergillus subgen. Nidulantes</taxon>
    </lineage>
</organism>
<accession>A0ABR4G7L9</accession>
<protein>
    <recommendedName>
        <fullName evidence="3">Secreted protein</fullName>
    </recommendedName>
</protein>
<dbReference type="Proteomes" id="UP001610563">
    <property type="component" value="Unassembled WGS sequence"/>
</dbReference>
<proteinExistence type="predicted"/>
<name>A0ABR4G7L9_9EURO</name>
<evidence type="ECO:0000313" key="1">
    <source>
        <dbReference type="EMBL" id="KAL2795024.1"/>
    </source>
</evidence>
<dbReference type="EMBL" id="JBFTWV010000038">
    <property type="protein sequence ID" value="KAL2795024.1"/>
    <property type="molecule type" value="Genomic_DNA"/>
</dbReference>
<gene>
    <name evidence="1" type="ORF">BJX66DRAFT_302494</name>
</gene>
<evidence type="ECO:0008006" key="3">
    <source>
        <dbReference type="Google" id="ProtNLM"/>
    </source>
</evidence>
<evidence type="ECO:0000313" key="2">
    <source>
        <dbReference type="Proteomes" id="UP001610563"/>
    </source>
</evidence>
<reference evidence="1 2" key="1">
    <citation type="submission" date="2024-07" db="EMBL/GenBank/DDBJ databases">
        <title>Section-level genome sequencing and comparative genomics of Aspergillus sections Usti and Cavernicolus.</title>
        <authorList>
            <consortium name="Lawrence Berkeley National Laboratory"/>
            <person name="Nybo J.L."/>
            <person name="Vesth T.C."/>
            <person name="Theobald S."/>
            <person name="Frisvad J.C."/>
            <person name="Larsen T.O."/>
            <person name="Kjaerboelling I."/>
            <person name="Rothschild-Mancinelli K."/>
            <person name="Lyhne E.K."/>
            <person name="Kogle M.E."/>
            <person name="Barry K."/>
            <person name="Clum A."/>
            <person name="Na H."/>
            <person name="Ledsgaard L."/>
            <person name="Lin J."/>
            <person name="Lipzen A."/>
            <person name="Kuo A."/>
            <person name="Riley R."/>
            <person name="Mondo S."/>
            <person name="Labutti K."/>
            <person name="Haridas S."/>
            <person name="Pangalinan J."/>
            <person name="Salamov A.A."/>
            <person name="Simmons B.A."/>
            <person name="Magnuson J.K."/>
            <person name="Chen J."/>
            <person name="Drula E."/>
            <person name="Henrissat B."/>
            <person name="Wiebenga A."/>
            <person name="Lubbers R.J."/>
            <person name="Gomes A.C."/>
            <person name="Makela M.R."/>
            <person name="Stajich J."/>
            <person name="Grigoriev I.V."/>
            <person name="Mortensen U.H."/>
            <person name="De Vries R.P."/>
            <person name="Baker S.E."/>
            <person name="Andersen M.R."/>
        </authorList>
    </citation>
    <scope>NUCLEOTIDE SEQUENCE [LARGE SCALE GENOMIC DNA]</scope>
    <source>
        <strain evidence="1 2">CBS 209.92</strain>
    </source>
</reference>
<sequence>MRRSSCALPSYGYAALCMHSLYNTAYASRSSPSRCKLNSCSSESSTTAWICALIIESRASVCATASSMDVTPFAGACAISTSAAA</sequence>
<keyword evidence="2" id="KW-1185">Reference proteome</keyword>
<comment type="caution">
    <text evidence="1">The sequence shown here is derived from an EMBL/GenBank/DDBJ whole genome shotgun (WGS) entry which is preliminary data.</text>
</comment>